<name>A0ACC0HLV0_9ERIC</name>
<evidence type="ECO:0000313" key="2">
    <source>
        <dbReference type="Proteomes" id="UP001060215"/>
    </source>
</evidence>
<dbReference type="EMBL" id="CM045761">
    <property type="protein sequence ID" value="KAI8013440.1"/>
    <property type="molecule type" value="Genomic_DNA"/>
</dbReference>
<proteinExistence type="predicted"/>
<reference evidence="1 2" key="1">
    <citation type="journal article" date="2022" name="Plant J.">
        <title>Chromosome-level genome of Camellia lanceoleosa provides a valuable resource for understanding genome evolution and self-incompatibility.</title>
        <authorList>
            <person name="Gong W."/>
            <person name="Xiao S."/>
            <person name="Wang L."/>
            <person name="Liao Z."/>
            <person name="Chang Y."/>
            <person name="Mo W."/>
            <person name="Hu G."/>
            <person name="Li W."/>
            <person name="Zhao G."/>
            <person name="Zhu H."/>
            <person name="Hu X."/>
            <person name="Ji K."/>
            <person name="Xiang X."/>
            <person name="Song Q."/>
            <person name="Yuan D."/>
            <person name="Jin S."/>
            <person name="Zhang L."/>
        </authorList>
    </citation>
    <scope>NUCLEOTIDE SEQUENCE [LARGE SCALE GENOMIC DNA]</scope>
    <source>
        <strain evidence="1">SQ_2022a</strain>
    </source>
</reference>
<protein>
    <submittedName>
        <fullName evidence="1">RNA cytidine acetyltransferase 2</fullName>
    </submittedName>
</protein>
<dbReference type="Proteomes" id="UP001060215">
    <property type="component" value="Chromosome 4"/>
</dbReference>
<comment type="caution">
    <text evidence="1">The sequence shown here is derived from an EMBL/GenBank/DDBJ whole genome shotgun (WGS) entry which is preliminary data.</text>
</comment>
<gene>
    <name evidence="1" type="ORF">LOK49_LG05G02078</name>
</gene>
<sequence length="66" mass="7897">MRKNVDECIRTLIENGVKTRHHTMFFIIGDKSRDQIVNLHYMFTKVVVKSRPSVLWCYKDKLELSK</sequence>
<evidence type="ECO:0000313" key="1">
    <source>
        <dbReference type="EMBL" id="KAI8013440.1"/>
    </source>
</evidence>
<keyword evidence="2" id="KW-1185">Reference proteome</keyword>
<organism evidence="1 2">
    <name type="scientific">Camellia lanceoleosa</name>
    <dbReference type="NCBI Taxonomy" id="1840588"/>
    <lineage>
        <taxon>Eukaryota</taxon>
        <taxon>Viridiplantae</taxon>
        <taxon>Streptophyta</taxon>
        <taxon>Embryophyta</taxon>
        <taxon>Tracheophyta</taxon>
        <taxon>Spermatophyta</taxon>
        <taxon>Magnoliopsida</taxon>
        <taxon>eudicotyledons</taxon>
        <taxon>Gunneridae</taxon>
        <taxon>Pentapetalae</taxon>
        <taxon>asterids</taxon>
        <taxon>Ericales</taxon>
        <taxon>Theaceae</taxon>
        <taxon>Camellia</taxon>
    </lineage>
</organism>
<accession>A0ACC0HLV0</accession>